<keyword evidence="3" id="KW-1185">Reference proteome</keyword>
<sequence length="82" mass="9506">MAGLDIPAPKESFNPAKHLDGRISSSKRHYAYWRTHWKKDDDNEAPGSPRQPRSRTKSHEAFTNTSNTGRMFFFTRTGQCHR</sequence>
<gene>
    <name evidence="2" type="ORF">IPOD504_LOCUS8923</name>
</gene>
<dbReference type="Proteomes" id="UP000837857">
    <property type="component" value="Chromosome 22"/>
</dbReference>
<dbReference type="EMBL" id="OW152834">
    <property type="protein sequence ID" value="CAH2055582.1"/>
    <property type="molecule type" value="Genomic_DNA"/>
</dbReference>
<reference evidence="2" key="1">
    <citation type="submission" date="2022-03" db="EMBL/GenBank/DDBJ databases">
        <authorList>
            <person name="Martin H S."/>
        </authorList>
    </citation>
    <scope>NUCLEOTIDE SEQUENCE</scope>
</reference>
<evidence type="ECO:0000256" key="1">
    <source>
        <dbReference type="SAM" id="MobiDB-lite"/>
    </source>
</evidence>
<evidence type="ECO:0000313" key="3">
    <source>
        <dbReference type="Proteomes" id="UP000837857"/>
    </source>
</evidence>
<feature type="non-terminal residue" evidence="2">
    <location>
        <position position="1"/>
    </location>
</feature>
<evidence type="ECO:0000313" key="2">
    <source>
        <dbReference type="EMBL" id="CAH2055582.1"/>
    </source>
</evidence>
<name>A0ABN8IH54_9NEOP</name>
<feature type="compositionally biased region" description="Basic residues" evidence="1">
    <location>
        <begin position="25"/>
        <end position="37"/>
    </location>
</feature>
<proteinExistence type="predicted"/>
<protein>
    <submittedName>
        <fullName evidence="2">Uncharacterized protein</fullName>
    </submittedName>
</protein>
<organism evidence="2 3">
    <name type="scientific">Iphiclides podalirius</name>
    <name type="common">scarce swallowtail</name>
    <dbReference type="NCBI Taxonomy" id="110791"/>
    <lineage>
        <taxon>Eukaryota</taxon>
        <taxon>Metazoa</taxon>
        <taxon>Ecdysozoa</taxon>
        <taxon>Arthropoda</taxon>
        <taxon>Hexapoda</taxon>
        <taxon>Insecta</taxon>
        <taxon>Pterygota</taxon>
        <taxon>Neoptera</taxon>
        <taxon>Endopterygota</taxon>
        <taxon>Lepidoptera</taxon>
        <taxon>Glossata</taxon>
        <taxon>Ditrysia</taxon>
        <taxon>Papilionoidea</taxon>
        <taxon>Papilionidae</taxon>
        <taxon>Papilioninae</taxon>
        <taxon>Iphiclides</taxon>
    </lineage>
</organism>
<accession>A0ABN8IH54</accession>
<feature type="region of interest" description="Disordered" evidence="1">
    <location>
        <begin position="1"/>
        <end position="68"/>
    </location>
</feature>